<evidence type="ECO:0000256" key="1">
    <source>
        <dbReference type="SAM" id="MobiDB-lite"/>
    </source>
</evidence>
<feature type="domain" description="Terminase large subunit GpA endonuclease" evidence="3">
    <location>
        <begin position="292"/>
        <end position="585"/>
    </location>
</feature>
<dbReference type="InterPro" id="IPR046453">
    <property type="entry name" value="GpA_ATPase"/>
</dbReference>
<dbReference type="Proteomes" id="UP000241736">
    <property type="component" value="Unassembled WGS sequence"/>
</dbReference>
<dbReference type="Pfam" id="PF05876">
    <property type="entry name" value="GpA_ATPase"/>
    <property type="match status" value="1"/>
</dbReference>
<protein>
    <submittedName>
        <fullName evidence="4">Terminase</fullName>
    </submittedName>
</protein>
<evidence type="ECO:0000259" key="2">
    <source>
        <dbReference type="Pfam" id="PF05876"/>
    </source>
</evidence>
<dbReference type="GO" id="GO:0005524">
    <property type="term" value="F:ATP binding"/>
    <property type="evidence" value="ECO:0007669"/>
    <property type="project" value="InterPro"/>
</dbReference>
<feature type="region of interest" description="Disordered" evidence="1">
    <location>
        <begin position="597"/>
        <end position="632"/>
    </location>
</feature>
<accession>A0A2P6M9F0</accession>
<dbReference type="RefSeq" id="WP_106990197.1">
    <property type="nucleotide sequence ID" value="NZ_KZ679087.1"/>
</dbReference>
<comment type="caution">
    <text evidence="4">The sequence shown here is derived from an EMBL/GenBank/DDBJ whole genome shotgun (WGS) entry which is preliminary data.</text>
</comment>
<keyword evidence="5" id="KW-1185">Reference proteome</keyword>
<dbReference type="InterPro" id="IPR008866">
    <property type="entry name" value="Phage_lambda_GpA-like"/>
</dbReference>
<reference evidence="4 5" key="1">
    <citation type="submission" date="2018-03" db="EMBL/GenBank/DDBJ databases">
        <title>Arenimonas caeni sp. nov., isolated from activated sludge.</title>
        <authorList>
            <person name="Liu H."/>
        </authorList>
    </citation>
    <scope>NUCLEOTIDE SEQUENCE [LARGE SCALE GENOMIC DNA]</scope>
    <source>
        <strain evidence="5">z29</strain>
    </source>
</reference>
<dbReference type="EMBL" id="PVLF01000006">
    <property type="protein sequence ID" value="PRH82620.1"/>
    <property type="molecule type" value="Genomic_DNA"/>
</dbReference>
<proteinExistence type="inferred from homology"/>
<gene>
    <name evidence="4" type="ORF">C6N40_06505</name>
</gene>
<dbReference type="Pfam" id="PF20454">
    <property type="entry name" value="GpA_nuclease"/>
    <property type="match status" value="1"/>
</dbReference>
<sequence>MSAQSRLAATISRAIAPRRPMRVSDWAAANRVLSSKASNEPGRWRNERNPLLVEPMDCFSARSPVREVVCRLPIQFGKSELECNVLGYSIDEVGGPIMVCLPGEVSQGKWIDQKLNPLLEETPAVRRRLASTASRDAANRRTFKDFEGGQLYVEHAGSPERLKSTSVRTLIVDEFSSFATALRSGDDPDLMLDGRTSAFPATYKRLKVGTPGIKGICRIDALYAKSDQRRWYMPCPDCGHKQPFEWSGLHWTPDASACWYVCRECGVVIEEHQKDAMIDAGSWVAENPGAEIRGYAANGLYYKIGRGPRWLQLVREWVDAQNDPAKLKTFINDRLAEAWEDPAMRAVKHNVIADRVEPMPLKPVPNWVLAVTAGIDTQDDRLPVQLVGWGRGLVCWPIDYVELPGDPAEDDVWLALTELISRPIERADGRLLRVEASAQDAGGHRTEAVKAFARRRLLRRHIAIFGAKANNAPVLSKGTLVDINWRGQLDKRGIKIHHVGTVGIKHMLYGRLSADADKPAEQRQVRFSEELPPEYFGGLVSETYNPAKNRFDKRRGAPRNEPLDTWVYAYAATHHPELRLHRLTKADWDLREQRLAAAENDVPREPSPPAVAAQGSRGTTAAPAKKGWRRNW</sequence>
<feature type="domain" description="Phage terminase large subunit GpA ATPase" evidence="2">
    <location>
        <begin position="38"/>
        <end position="283"/>
    </location>
</feature>
<evidence type="ECO:0000313" key="4">
    <source>
        <dbReference type="EMBL" id="PRH82620.1"/>
    </source>
</evidence>
<dbReference type="OrthoDB" id="5181253at2"/>
<organism evidence="4 5">
    <name type="scientific">Arenimonas caeni</name>
    <dbReference type="NCBI Taxonomy" id="2058085"/>
    <lineage>
        <taxon>Bacteria</taxon>
        <taxon>Pseudomonadati</taxon>
        <taxon>Pseudomonadota</taxon>
        <taxon>Gammaproteobacteria</taxon>
        <taxon>Lysobacterales</taxon>
        <taxon>Lysobacteraceae</taxon>
        <taxon>Arenimonas</taxon>
    </lineage>
</organism>
<evidence type="ECO:0000313" key="5">
    <source>
        <dbReference type="Proteomes" id="UP000241736"/>
    </source>
</evidence>
<dbReference type="GO" id="GO:0016887">
    <property type="term" value="F:ATP hydrolysis activity"/>
    <property type="evidence" value="ECO:0007669"/>
    <property type="project" value="InterPro"/>
</dbReference>
<dbReference type="InterPro" id="IPR046454">
    <property type="entry name" value="GpA_endonuclease"/>
</dbReference>
<dbReference type="HAMAP" id="MF_04144">
    <property type="entry name" value="TERL_LAMBDA"/>
    <property type="match status" value="1"/>
</dbReference>
<dbReference type="GO" id="GO:0004519">
    <property type="term" value="F:endonuclease activity"/>
    <property type="evidence" value="ECO:0007669"/>
    <property type="project" value="InterPro"/>
</dbReference>
<name>A0A2P6M9F0_9GAMM</name>
<dbReference type="AlphaFoldDB" id="A0A2P6M9F0"/>
<evidence type="ECO:0000259" key="3">
    <source>
        <dbReference type="Pfam" id="PF20454"/>
    </source>
</evidence>